<feature type="domain" description="HTH araC/xylS-type" evidence="4">
    <location>
        <begin position="219"/>
        <end position="320"/>
    </location>
</feature>
<keyword evidence="3" id="KW-0804">Transcription</keyword>
<dbReference type="PROSITE" id="PS01124">
    <property type="entry name" value="HTH_ARAC_FAMILY_2"/>
    <property type="match status" value="1"/>
</dbReference>
<dbReference type="Proteomes" id="UP001329313">
    <property type="component" value="Chromosome"/>
</dbReference>
<gene>
    <name evidence="5" type="ORF">RYJ27_01850</name>
</gene>
<keyword evidence="2" id="KW-0238">DNA-binding</keyword>
<dbReference type="PANTHER" id="PTHR46796">
    <property type="entry name" value="HTH-TYPE TRANSCRIPTIONAL ACTIVATOR RHAS-RELATED"/>
    <property type="match status" value="1"/>
</dbReference>
<keyword evidence="6" id="KW-1185">Reference proteome</keyword>
<dbReference type="GO" id="GO:0043565">
    <property type="term" value="F:sequence-specific DNA binding"/>
    <property type="evidence" value="ECO:0007669"/>
    <property type="project" value="InterPro"/>
</dbReference>
<evidence type="ECO:0000313" key="5">
    <source>
        <dbReference type="EMBL" id="WOQ70000.1"/>
    </source>
</evidence>
<dbReference type="GO" id="GO:0003700">
    <property type="term" value="F:DNA-binding transcription factor activity"/>
    <property type="evidence" value="ECO:0007669"/>
    <property type="project" value="InterPro"/>
</dbReference>
<evidence type="ECO:0000256" key="2">
    <source>
        <dbReference type="ARBA" id="ARBA00023125"/>
    </source>
</evidence>
<dbReference type="SMART" id="SM00342">
    <property type="entry name" value="HTH_ARAC"/>
    <property type="match status" value="1"/>
</dbReference>
<keyword evidence="1" id="KW-0805">Transcription regulation</keyword>
<evidence type="ECO:0000259" key="4">
    <source>
        <dbReference type="PROSITE" id="PS01124"/>
    </source>
</evidence>
<evidence type="ECO:0000256" key="3">
    <source>
        <dbReference type="ARBA" id="ARBA00023163"/>
    </source>
</evidence>
<dbReference type="AlphaFoldDB" id="A0AAU0MIT4"/>
<dbReference type="RefSeq" id="WP_330171094.1">
    <property type="nucleotide sequence ID" value="NZ_CP137080.1"/>
</dbReference>
<accession>A0AAU0MIT4</accession>
<dbReference type="PANTHER" id="PTHR46796:SF12">
    <property type="entry name" value="HTH-TYPE DNA-BINDING TRANSCRIPTIONAL ACTIVATOR EUTR"/>
    <property type="match status" value="1"/>
</dbReference>
<sequence>MNEFAAVNVNTRSIDDAIAIGAGVYHPHVLRLRDRGEGFGMHLRASTIGPIVIGALEYRTPVSIRAAEFLDSYQVNLPLYGDVLMSYAGREHRATTRQAVVHGPAAPSRVDGWRTPARLLAVKVQSAHLENALASILGHSIQRPIGFHGAVDVTSAAGREWAALARRLDWWARLREEDDPLVGPTLTDAVVRGLLRAGRHEYTSELDDALASDPDASVHRVLSLMHRRAASGASIGDIADEAGVGLRTLEKRFQSRWAHTPSGMLRDIRLAYARRNLRHPESAELLVSDVAARWGLPHPGRFAARYAERFGESPSATLFRGAGARARAAGAIAVGA</sequence>
<dbReference type="InterPro" id="IPR050204">
    <property type="entry name" value="AraC_XylS_family_regulators"/>
</dbReference>
<dbReference type="PROSITE" id="PS00041">
    <property type="entry name" value="HTH_ARAC_FAMILY_1"/>
    <property type="match status" value="1"/>
</dbReference>
<dbReference type="Pfam" id="PF14525">
    <property type="entry name" value="AraC_binding_2"/>
    <property type="match status" value="1"/>
</dbReference>
<dbReference type="InterPro" id="IPR018060">
    <property type="entry name" value="HTH_AraC"/>
</dbReference>
<evidence type="ECO:0000256" key="1">
    <source>
        <dbReference type="ARBA" id="ARBA00023015"/>
    </source>
</evidence>
<organism evidence="5 6">
    <name type="scientific">Microbacterium limosum</name>
    <dbReference type="NCBI Taxonomy" id="3079935"/>
    <lineage>
        <taxon>Bacteria</taxon>
        <taxon>Bacillati</taxon>
        <taxon>Actinomycetota</taxon>
        <taxon>Actinomycetes</taxon>
        <taxon>Micrococcales</taxon>
        <taxon>Microbacteriaceae</taxon>
        <taxon>Microbacterium</taxon>
    </lineage>
</organism>
<evidence type="ECO:0000313" key="6">
    <source>
        <dbReference type="Proteomes" id="UP001329313"/>
    </source>
</evidence>
<protein>
    <submittedName>
        <fullName evidence="5">AraC family transcriptional regulator</fullName>
    </submittedName>
</protein>
<proteinExistence type="predicted"/>
<dbReference type="Pfam" id="PF12833">
    <property type="entry name" value="HTH_18"/>
    <property type="match status" value="1"/>
</dbReference>
<dbReference type="KEGG" id="mliy:RYJ27_01850"/>
<dbReference type="InterPro" id="IPR018062">
    <property type="entry name" value="HTH_AraC-typ_CS"/>
</dbReference>
<dbReference type="InterPro" id="IPR035418">
    <property type="entry name" value="AraC-bd_2"/>
</dbReference>
<name>A0AAU0MIT4_9MICO</name>
<reference evidence="5 6" key="1">
    <citation type="submission" date="2023-10" db="EMBL/GenBank/DDBJ databases">
        <title>Y20.</title>
        <authorList>
            <person name="Zhang G."/>
            <person name="Ding Y."/>
        </authorList>
    </citation>
    <scope>NUCLEOTIDE SEQUENCE [LARGE SCALE GENOMIC DNA]</scope>
    <source>
        <strain evidence="5 6">Y20</strain>
    </source>
</reference>
<dbReference type="EMBL" id="CP137080">
    <property type="protein sequence ID" value="WOQ70000.1"/>
    <property type="molecule type" value="Genomic_DNA"/>
</dbReference>
<dbReference type="Gene3D" id="1.10.10.60">
    <property type="entry name" value="Homeodomain-like"/>
    <property type="match status" value="1"/>
</dbReference>